<proteinExistence type="predicted"/>
<evidence type="ECO:0000313" key="3">
    <source>
        <dbReference type="EMBL" id="PKB14843.1"/>
    </source>
</evidence>
<feature type="transmembrane region" description="Helical" evidence="1">
    <location>
        <begin position="263"/>
        <end position="282"/>
    </location>
</feature>
<feature type="transmembrane region" description="Helical" evidence="1">
    <location>
        <begin position="207"/>
        <end position="225"/>
    </location>
</feature>
<organism evidence="3 4">
    <name type="scientific">Novosphingobium kunmingense</name>
    <dbReference type="NCBI Taxonomy" id="1211806"/>
    <lineage>
        <taxon>Bacteria</taxon>
        <taxon>Pseudomonadati</taxon>
        <taxon>Pseudomonadota</taxon>
        <taxon>Alphaproteobacteria</taxon>
        <taxon>Sphingomonadales</taxon>
        <taxon>Sphingomonadaceae</taxon>
        <taxon>Novosphingobium</taxon>
    </lineage>
</organism>
<keyword evidence="1" id="KW-0472">Membrane</keyword>
<keyword evidence="1" id="KW-0812">Transmembrane</keyword>
<dbReference type="OrthoDB" id="7469499at2"/>
<dbReference type="Pfam" id="PF09925">
    <property type="entry name" value="DUF2157"/>
    <property type="match status" value="1"/>
</dbReference>
<keyword evidence="4" id="KW-1185">Reference proteome</keyword>
<dbReference type="AlphaFoldDB" id="A0A2N0H7C4"/>
<feature type="transmembrane region" description="Helical" evidence="1">
    <location>
        <begin position="34"/>
        <end position="59"/>
    </location>
</feature>
<dbReference type="Proteomes" id="UP000232587">
    <property type="component" value="Unassembled WGS sequence"/>
</dbReference>
<name>A0A2N0H7C4_9SPHN</name>
<keyword evidence="1" id="KW-1133">Transmembrane helix</keyword>
<evidence type="ECO:0000259" key="2">
    <source>
        <dbReference type="Pfam" id="PF09925"/>
    </source>
</evidence>
<feature type="transmembrane region" description="Helical" evidence="1">
    <location>
        <begin position="314"/>
        <end position="331"/>
    </location>
</feature>
<dbReference type="InterPro" id="IPR018677">
    <property type="entry name" value="DUF2157"/>
</dbReference>
<dbReference type="EMBL" id="PHUF01000004">
    <property type="protein sequence ID" value="PKB14843.1"/>
    <property type="molecule type" value="Genomic_DNA"/>
</dbReference>
<feature type="transmembrane region" description="Helical" evidence="1">
    <location>
        <begin position="65"/>
        <end position="83"/>
    </location>
</feature>
<reference evidence="3 4" key="1">
    <citation type="submission" date="2017-11" db="EMBL/GenBank/DDBJ databases">
        <title>Genomic Encyclopedia of Type Strains, Phase III (KMG-III): the genomes of soil and plant-associated and newly described type strains.</title>
        <authorList>
            <person name="Whitman W."/>
        </authorList>
    </citation>
    <scope>NUCLEOTIDE SEQUENCE [LARGE SCALE GENOMIC DNA]</scope>
    <source>
        <strain evidence="3 4">CGMCC 1.12274</strain>
    </source>
</reference>
<sequence>MNERKLNAWVEAGLIDAAAAGRIRQFEDAHSRPLALWAVIGIGALAIGLGLISVVAANWDAIPATVRLGMHLAILFGTAVALWSLRLNDSWTEEALLFVFGALGLTFMGHVGQAYQTTSPLWQPLTVWLALFGALFLLRGASWLTALGLGGTLIVAVWDFALQQEARDGSFLVFALPTALPLVLAPLGVVLRARSSRTAFWRRIEQIGFAYALVGASLVAILAGVDRLSRGGDGIRLLLAFVTWGVAGLGAAGLVYRARPDRSGEAAAGMVAASGVVTLLAWPLSGQAIGGALLFMALWVAVAALALRGGWRSLFQIAVGALALRLIVLSFELENDLLSSGAGLIVSGLLILGIAWVAVRVARRYAPPLEVEA</sequence>
<accession>A0A2N0H7C4</accession>
<dbReference type="RefSeq" id="WP_100867631.1">
    <property type="nucleotide sequence ID" value="NZ_PHUF01000004.1"/>
</dbReference>
<feature type="transmembrane region" description="Helical" evidence="1">
    <location>
        <begin position="237"/>
        <end position="256"/>
    </location>
</feature>
<feature type="transmembrane region" description="Helical" evidence="1">
    <location>
        <begin position="121"/>
        <end position="138"/>
    </location>
</feature>
<evidence type="ECO:0000313" key="4">
    <source>
        <dbReference type="Proteomes" id="UP000232587"/>
    </source>
</evidence>
<feature type="transmembrane region" description="Helical" evidence="1">
    <location>
        <begin position="173"/>
        <end position="195"/>
    </location>
</feature>
<feature type="domain" description="DUF2157" evidence="2">
    <location>
        <begin position="8"/>
        <end position="144"/>
    </location>
</feature>
<comment type="caution">
    <text evidence="3">The sequence shown here is derived from an EMBL/GenBank/DDBJ whole genome shotgun (WGS) entry which is preliminary data.</text>
</comment>
<feature type="transmembrane region" description="Helical" evidence="1">
    <location>
        <begin position="95"/>
        <end position="115"/>
    </location>
</feature>
<feature type="transmembrane region" description="Helical" evidence="1">
    <location>
        <begin position="143"/>
        <end position="161"/>
    </location>
</feature>
<gene>
    <name evidence="3" type="ORF">B0I00_2445</name>
</gene>
<protein>
    <submittedName>
        <fullName evidence="3">Putative membrane protein</fullName>
    </submittedName>
</protein>
<evidence type="ECO:0000256" key="1">
    <source>
        <dbReference type="SAM" id="Phobius"/>
    </source>
</evidence>
<feature type="transmembrane region" description="Helical" evidence="1">
    <location>
        <begin position="288"/>
        <end position="307"/>
    </location>
</feature>
<feature type="transmembrane region" description="Helical" evidence="1">
    <location>
        <begin position="337"/>
        <end position="359"/>
    </location>
</feature>